<keyword evidence="9" id="KW-1185">Reference proteome</keyword>
<dbReference type="PANTHER" id="PTHR48020:SF12">
    <property type="entry name" value="PROTON MYO-INOSITOL COTRANSPORTER"/>
    <property type="match status" value="1"/>
</dbReference>
<keyword evidence="5 7" id="KW-1133">Transmembrane helix</keyword>
<evidence type="ECO:0000256" key="4">
    <source>
        <dbReference type="ARBA" id="ARBA00022692"/>
    </source>
</evidence>
<dbReference type="PROSITE" id="PS00217">
    <property type="entry name" value="SUGAR_TRANSPORT_2"/>
    <property type="match status" value="1"/>
</dbReference>
<feature type="transmembrane region" description="Helical" evidence="7">
    <location>
        <begin position="58"/>
        <end position="77"/>
    </location>
</feature>
<protein>
    <submittedName>
        <fullName evidence="10">MFS domain-containing protein</fullName>
    </submittedName>
</protein>
<evidence type="ECO:0000313" key="9">
    <source>
        <dbReference type="Proteomes" id="UP000006672"/>
    </source>
</evidence>
<evidence type="ECO:0000256" key="6">
    <source>
        <dbReference type="ARBA" id="ARBA00023136"/>
    </source>
</evidence>
<organism evidence="9 10">
    <name type="scientific">Brugia malayi</name>
    <name type="common">Filarial nematode worm</name>
    <dbReference type="NCBI Taxonomy" id="6279"/>
    <lineage>
        <taxon>Eukaryota</taxon>
        <taxon>Metazoa</taxon>
        <taxon>Ecdysozoa</taxon>
        <taxon>Nematoda</taxon>
        <taxon>Chromadorea</taxon>
        <taxon>Rhabditida</taxon>
        <taxon>Spirurina</taxon>
        <taxon>Spiruromorpha</taxon>
        <taxon>Filarioidea</taxon>
        <taxon>Onchocercidae</taxon>
        <taxon>Brugia</taxon>
    </lineage>
</organism>
<feature type="transmembrane region" description="Helical" evidence="7">
    <location>
        <begin position="489"/>
        <end position="506"/>
    </location>
</feature>
<feature type="transmembrane region" description="Helical" evidence="7">
    <location>
        <begin position="114"/>
        <end position="135"/>
    </location>
</feature>
<feature type="transmembrane region" description="Helical" evidence="7">
    <location>
        <begin position="12"/>
        <end position="38"/>
    </location>
</feature>
<dbReference type="WBParaSite" id="Bm18563b.1">
    <property type="protein sequence ID" value="Bm18563b.1"/>
    <property type="gene ID" value="WBGene00303178"/>
</dbReference>
<keyword evidence="6 7" id="KW-0472">Membrane</keyword>
<dbReference type="InterPro" id="IPR005829">
    <property type="entry name" value="Sugar_transporter_CS"/>
</dbReference>
<dbReference type="InParanoid" id="A0A7I4KCQ9"/>
<feature type="transmembrane region" description="Helical" evidence="7">
    <location>
        <begin position="181"/>
        <end position="200"/>
    </location>
</feature>
<evidence type="ECO:0000259" key="8">
    <source>
        <dbReference type="PROSITE" id="PS50850"/>
    </source>
</evidence>
<evidence type="ECO:0000256" key="1">
    <source>
        <dbReference type="ARBA" id="ARBA00004141"/>
    </source>
</evidence>
<feature type="transmembrane region" description="Helical" evidence="7">
    <location>
        <begin position="147"/>
        <end position="169"/>
    </location>
</feature>
<dbReference type="AlphaFoldDB" id="A0A7I4KCQ9"/>
<reference evidence="10" key="2">
    <citation type="submission" date="2020-12" db="UniProtKB">
        <authorList>
            <consortium name="WormBaseParasite"/>
        </authorList>
    </citation>
    <scope>IDENTIFICATION</scope>
</reference>
<proteinExistence type="inferred from homology"/>
<feature type="transmembrane region" description="Helical" evidence="7">
    <location>
        <begin position="338"/>
        <end position="360"/>
    </location>
</feature>
<dbReference type="PROSITE" id="PS00216">
    <property type="entry name" value="SUGAR_TRANSPORT_1"/>
    <property type="match status" value="1"/>
</dbReference>
<sequence>MNIPSISSIHSFRLYHLYAAAGSAAFFGFIFGFESGIITNASFYMQHDEAMQPINQTFLYILMIIAPGSAAIASLLAAPISDHFGRKKAIISAIVCDTIGALLCSLSLNKQMLIVGRIIIGFALGFGSSVVPVYISEISSPHCRGFLLTSFQMFITFGLASANIVAGISSHVECIYAKWRLMLSFTTLPTLIQFFVFLFMPESPRWLCANDQQDEGIRVTQWLHRNDEKLQQEEIDRLNIYIGYKERLKEMLGGGWRVMHLTRDMHALQQILLGCMLQIFQQLSAINAIIHHSSAIIRSARVKEVKSIIWLSCVILVINFLSTIIPMLIIERFGRRKVLLTSVAGVIFALICMGFSFGYVSRDSVITQPLNATLEDVIPDFIPYFKHCAQLENCNLCTKDEHCGFCMPNNFPTYGYCLPIDQKASVIESKSLIGPCSFVNNSMRYDWMDDYCATGYAILLLVPLVTFIVFFACGYAPSSWIINAEIYPMWARSICVSIAAFCNWLFDIIASTSFTLLIRNIGSDSAFFICAALTMVAFVFFFIFLSETKGTSLEDLEKTAKLNKKPATLVSFTVCSNSLFQPTTCEEMQ</sequence>
<dbReference type="InterPro" id="IPR036259">
    <property type="entry name" value="MFS_trans_sf"/>
</dbReference>
<name>A0A7I4KCQ9_BRUMA</name>
<dbReference type="Gene3D" id="1.20.1250.20">
    <property type="entry name" value="MFS general substrate transporter like domains"/>
    <property type="match status" value="2"/>
</dbReference>
<dbReference type="Proteomes" id="UP000006672">
    <property type="component" value="Unassembled WGS sequence"/>
</dbReference>
<dbReference type="PROSITE" id="PS50850">
    <property type="entry name" value="MFS"/>
    <property type="match status" value="1"/>
</dbReference>
<dbReference type="PANTHER" id="PTHR48020">
    <property type="entry name" value="PROTON MYO-INOSITOL COTRANSPORTER"/>
    <property type="match status" value="1"/>
</dbReference>
<evidence type="ECO:0000256" key="5">
    <source>
        <dbReference type="ARBA" id="ARBA00022989"/>
    </source>
</evidence>
<feature type="transmembrane region" description="Helical" evidence="7">
    <location>
        <begin position="309"/>
        <end position="329"/>
    </location>
</feature>
<feature type="transmembrane region" description="Helical" evidence="7">
    <location>
        <begin position="453"/>
        <end position="477"/>
    </location>
</feature>
<feature type="domain" description="Major facilitator superfamily (MFS) profile" evidence="8">
    <location>
        <begin position="20"/>
        <end position="549"/>
    </location>
</feature>
<dbReference type="Pfam" id="PF00083">
    <property type="entry name" value="Sugar_tr"/>
    <property type="match status" value="2"/>
</dbReference>
<dbReference type="InterPro" id="IPR020846">
    <property type="entry name" value="MFS_dom"/>
</dbReference>
<evidence type="ECO:0000256" key="7">
    <source>
        <dbReference type="SAM" id="Phobius"/>
    </source>
</evidence>
<feature type="transmembrane region" description="Helical" evidence="7">
    <location>
        <begin position="89"/>
        <end position="108"/>
    </location>
</feature>
<dbReference type="SUPFAM" id="SSF103473">
    <property type="entry name" value="MFS general substrate transporter"/>
    <property type="match status" value="1"/>
</dbReference>
<evidence type="ECO:0000313" key="10">
    <source>
        <dbReference type="WBParaSite" id="Bm18563b.1"/>
    </source>
</evidence>
<feature type="transmembrane region" description="Helical" evidence="7">
    <location>
        <begin position="526"/>
        <end position="545"/>
    </location>
</feature>
<evidence type="ECO:0000256" key="3">
    <source>
        <dbReference type="ARBA" id="ARBA00022448"/>
    </source>
</evidence>
<comment type="subcellular location">
    <subcellularLocation>
        <location evidence="1">Membrane</location>
        <topology evidence="1">Multi-pass membrane protein</topology>
    </subcellularLocation>
</comment>
<keyword evidence="3" id="KW-0813">Transport</keyword>
<dbReference type="PRINTS" id="PR00171">
    <property type="entry name" value="SUGRTRNSPORT"/>
</dbReference>
<dbReference type="InterPro" id="IPR003663">
    <property type="entry name" value="Sugar/inositol_transpt"/>
</dbReference>
<keyword evidence="4 7" id="KW-0812">Transmembrane</keyword>
<reference evidence="9" key="1">
    <citation type="journal article" date="2007" name="Science">
        <title>Draft genome of the filarial nematode parasite Brugia malayi.</title>
        <authorList>
            <person name="Ghedin E."/>
            <person name="Wang S."/>
            <person name="Spiro D."/>
            <person name="Caler E."/>
            <person name="Zhao Q."/>
            <person name="Crabtree J."/>
            <person name="Allen J.E."/>
            <person name="Delcher A.L."/>
            <person name="Guiliano D.B."/>
            <person name="Miranda-Saavedra D."/>
            <person name="Angiuoli S.V."/>
            <person name="Creasy T."/>
            <person name="Amedeo P."/>
            <person name="Haas B."/>
            <person name="El-Sayed N.M."/>
            <person name="Wortman J.R."/>
            <person name="Feldblyum T."/>
            <person name="Tallon L."/>
            <person name="Schatz M."/>
            <person name="Shumway M."/>
            <person name="Koo H."/>
            <person name="Salzberg S.L."/>
            <person name="Schobel S."/>
            <person name="Pertea M."/>
            <person name="Pop M."/>
            <person name="White O."/>
            <person name="Barton G.J."/>
            <person name="Carlow C.K."/>
            <person name="Crawford M.J."/>
            <person name="Daub J."/>
            <person name="Dimmic M.W."/>
            <person name="Estes C.F."/>
            <person name="Foster J.M."/>
            <person name="Ganatra M."/>
            <person name="Gregory W.F."/>
            <person name="Johnson N.M."/>
            <person name="Jin J."/>
            <person name="Komuniecki R."/>
            <person name="Korf I."/>
            <person name="Kumar S."/>
            <person name="Laney S."/>
            <person name="Li B.W."/>
            <person name="Li W."/>
            <person name="Lindblom T.H."/>
            <person name="Lustigman S."/>
            <person name="Ma D."/>
            <person name="Maina C.V."/>
            <person name="Martin D.M."/>
            <person name="McCarter J.P."/>
            <person name="McReynolds L."/>
            <person name="Mitreva M."/>
            <person name="Nutman T.B."/>
            <person name="Parkinson J."/>
            <person name="Peregrin-Alvarez J.M."/>
            <person name="Poole C."/>
            <person name="Ren Q."/>
            <person name="Saunders L."/>
            <person name="Sluder A.E."/>
            <person name="Smith K."/>
            <person name="Stanke M."/>
            <person name="Unnasch T.R."/>
            <person name="Ware J."/>
            <person name="Wei A.D."/>
            <person name="Weil G."/>
            <person name="Williams D.J."/>
            <person name="Zhang Y."/>
            <person name="Williams S.A."/>
            <person name="Fraser-Liggett C."/>
            <person name="Slatko B."/>
            <person name="Blaxter M.L."/>
            <person name="Scott A.L."/>
        </authorList>
    </citation>
    <scope>NUCLEOTIDE SEQUENCE</scope>
    <source>
        <strain evidence="9">FR3</strain>
    </source>
</reference>
<dbReference type="InterPro" id="IPR005828">
    <property type="entry name" value="MFS_sugar_transport-like"/>
</dbReference>
<dbReference type="GO" id="GO:0005366">
    <property type="term" value="F:myo-inositol:proton symporter activity"/>
    <property type="evidence" value="ECO:0007669"/>
    <property type="project" value="TreeGrafter"/>
</dbReference>
<accession>A0A7I4KCQ9</accession>
<evidence type="ECO:0000256" key="2">
    <source>
        <dbReference type="ARBA" id="ARBA00010992"/>
    </source>
</evidence>
<comment type="similarity">
    <text evidence="2">Belongs to the major facilitator superfamily. Sugar transporter (TC 2.A.1.1) family.</text>
</comment>
<dbReference type="GO" id="GO:0016324">
    <property type="term" value="C:apical plasma membrane"/>
    <property type="evidence" value="ECO:0007669"/>
    <property type="project" value="TreeGrafter"/>
</dbReference>
<dbReference type="InterPro" id="IPR050814">
    <property type="entry name" value="Myo-inositol_Transporter"/>
</dbReference>